<evidence type="ECO:0000313" key="1">
    <source>
        <dbReference type="EMBL" id="VUC34087.1"/>
    </source>
</evidence>
<protein>
    <submittedName>
        <fullName evidence="1">Uncharacterized protein</fullName>
    </submittedName>
</protein>
<keyword evidence="2" id="KW-1185">Reference proteome</keyword>
<dbReference type="Proteomes" id="UP000766486">
    <property type="component" value="Unassembled WGS sequence"/>
</dbReference>
<evidence type="ECO:0000313" key="2">
    <source>
        <dbReference type="Proteomes" id="UP000766486"/>
    </source>
</evidence>
<sequence>MMMMKRCYLAPGICNGMCQALRSITRRMAAWMLPTRMNATKSQGAQRVQIRADSYLSEPRGAESPIPAAADPTAVELEPQLGLAVPAQVALKRRAPAPAQHRAPGRLPWSHDDVDPSMRSGLASGWIPPHDHSLVQRVEPGSLPPLAPPRQRRLAAVAVPRRQREGVRDVLRLLEADEDLADEVKRRRGVDVAQYHVHVPALRVATPVPSHDGHLEPGVDLAGVGEDDLAYGLDLDPRYLQLELVVVFHSDLLDAA</sequence>
<accession>A0ABY6URT2</accession>
<gene>
    <name evidence="1" type="ORF">CLO192961_LOCUS371831</name>
</gene>
<proteinExistence type="predicted"/>
<organism evidence="1 2">
    <name type="scientific">Bionectria ochroleuca</name>
    <name type="common">Gliocladium roseum</name>
    <dbReference type="NCBI Taxonomy" id="29856"/>
    <lineage>
        <taxon>Eukaryota</taxon>
        <taxon>Fungi</taxon>
        <taxon>Dikarya</taxon>
        <taxon>Ascomycota</taxon>
        <taxon>Pezizomycotina</taxon>
        <taxon>Sordariomycetes</taxon>
        <taxon>Hypocreomycetidae</taxon>
        <taxon>Hypocreales</taxon>
        <taxon>Bionectriaceae</taxon>
        <taxon>Clonostachys</taxon>
    </lineage>
</organism>
<reference evidence="1 2" key="1">
    <citation type="submission" date="2019-06" db="EMBL/GenBank/DDBJ databases">
        <authorList>
            <person name="Broberg M."/>
        </authorList>
    </citation>
    <scope>NUCLEOTIDE SEQUENCE [LARGE SCALE GENOMIC DNA]</scope>
</reference>
<dbReference type="EMBL" id="CABFNS010000876">
    <property type="protein sequence ID" value="VUC34087.1"/>
    <property type="molecule type" value="Genomic_DNA"/>
</dbReference>
<comment type="caution">
    <text evidence="1">The sequence shown here is derived from an EMBL/GenBank/DDBJ whole genome shotgun (WGS) entry which is preliminary data.</text>
</comment>
<name>A0ABY6URT2_BIOOC</name>